<accession>A0ABU2J4C6</accession>
<dbReference type="EMBL" id="JAVREH010000001">
    <property type="protein sequence ID" value="MDT0259842.1"/>
    <property type="molecule type" value="Genomic_DNA"/>
</dbReference>
<name>A0ABU2J4C6_9ACTN</name>
<keyword evidence="2" id="KW-1185">Reference proteome</keyword>
<organism evidence="1 2">
    <name type="scientific">Jatrophihabitans lederbergiae</name>
    <dbReference type="NCBI Taxonomy" id="3075547"/>
    <lineage>
        <taxon>Bacteria</taxon>
        <taxon>Bacillati</taxon>
        <taxon>Actinomycetota</taxon>
        <taxon>Actinomycetes</taxon>
        <taxon>Jatrophihabitantales</taxon>
        <taxon>Jatrophihabitantaceae</taxon>
        <taxon>Jatrophihabitans</taxon>
    </lineage>
</organism>
<gene>
    <name evidence="1" type="ORF">RM423_00375</name>
</gene>
<protein>
    <submittedName>
        <fullName evidence="1">Uncharacterized protein</fullName>
    </submittedName>
</protein>
<comment type="caution">
    <text evidence="1">The sequence shown here is derived from an EMBL/GenBank/DDBJ whole genome shotgun (WGS) entry which is preliminary data.</text>
</comment>
<reference evidence="2" key="1">
    <citation type="submission" date="2023-07" db="EMBL/GenBank/DDBJ databases">
        <title>30 novel species of actinomycetes from the DSMZ collection.</title>
        <authorList>
            <person name="Nouioui I."/>
        </authorList>
    </citation>
    <scope>NUCLEOTIDE SEQUENCE [LARGE SCALE GENOMIC DNA]</scope>
    <source>
        <strain evidence="2">DSM 44399</strain>
    </source>
</reference>
<dbReference type="RefSeq" id="WP_311421001.1">
    <property type="nucleotide sequence ID" value="NZ_JAVREH010000001.1"/>
</dbReference>
<proteinExistence type="predicted"/>
<sequence>MSTRPPSGSAAVRGIRRSVTEATAAAAAHQLEPLHAASSAKDHERLAIVQGSVVRTLLEQLHPGGLSSADAQEAIQCCAKNAAPWYPDLDPNLLVLVLMGALGAADPTDGPQPNHTAIAEHAALLIADLLVMADEPLDGYLSFALAEIERAETMELP</sequence>
<evidence type="ECO:0000313" key="2">
    <source>
        <dbReference type="Proteomes" id="UP001183176"/>
    </source>
</evidence>
<dbReference type="Proteomes" id="UP001183176">
    <property type="component" value="Unassembled WGS sequence"/>
</dbReference>
<evidence type="ECO:0000313" key="1">
    <source>
        <dbReference type="EMBL" id="MDT0259842.1"/>
    </source>
</evidence>